<organism evidence="1 2">
    <name type="scientific">Alcaligenes faecalis</name>
    <dbReference type="NCBI Taxonomy" id="511"/>
    <lineage>
        <taxon>Bacteria</taxon>
        <taxon>Pseudomonadati</taxon>
        <taxon>Pseudomonadota</taxon>
        <taxon>Betaproteobacteria</taxon>
        <taxon>Burkholderiales</taxon>
        <taxon>Alcaligenaceae</taxon>
        <taxon>Alcaligenes</taxon>
    </lineage>
</organism>
<dbReference type="Proteomes" id="UP000245216">
    <property type="component" value="Unassembled WGS sequence"/>
</dbReference>
<evidence type="ECO:0000313" key="1">
    <source>
        <dbReference type="EMBL" id="PWE12789.1"/>
    </source>
</evidence>
<protein>
    <submittedName>
        <fullName evidence="1">Uncharacterized protein</fullName>
    </submittedName>
</protein>
<reference evidence="1 2" key="2">
    <citation type="submission" date="2018-05" db="EMBL/GenBank/DDBJ databases">
        <authorList>
            <person name="Lanie J.A."/>
            <person name="Ng W.-L."/>
            <person name="Kazmierczak K.M."/>
            <person name="Andrzejewski T.M."/>
            <person name="Davidsen T.M."/>
            <person name="Wayne K.J."/>
            <person name="Tettelin H."/>
            <person name="Glass J.I."/>
            <person name="Rusch D."/>
            <person name="Podicherti R."/>
            <person name="Tsui H.-C.T."/>
            <person name="Winkler M.E."/>
        </authorList>
    </citation>
    <scope>NUCLEOTIDE SEQUENCE [LARGE SCALE GENOMIC DNA]</scope>
    <source>
        <strain evidence="1 2">YBY</strain>
    </source>
</reference>
<evidence type="ECO:0000313" key="2">
    <source>
        <dbReference type="Proteomes" id="UP000245216"/>
    </source>
</evidence>
<comment type="caution">
    <text evidence="1">The sequence shown here is derived from an EMBL/GenBank/DDBJ whole genome shotgun (WGS) entry which is preliminary data.</text>
</comment>
<dbReference type="AlphaFoldDB" id="A0A2U2BFK3"/>
<proteinExistence type="predicted"/>
<gene>
    <name evidence="1" type="ORF">DF183_18685</name>
</gene>
<name>A0A2U2BFK3_ALCFA</name>
<dbReference type="EMBL" id="QEXO01000005">
    <property type="protein sequence ID" value="PWE12789.1"/>
    <property type="molecule type" value="Genomic_DNA"/>
</dbReference>
<reference evidence="1 2" key="1">
    <citation type="submission" date="2018-05" db="EMBL/GenBank/DDBJ databases">
        <title>Genome Sequence of an Efficient Indole-Degrading Bacterium, Alcaligenes sp.YBY.</title>
        <authorList>
            <person name="Yang B."/>
        </authorList>
    </citation>
    <scope>NUCLEOTIDE SEQUENCE [LARGE SCALE GENOMIC DNA]</scope>
    <source>
        <strain evidence="1 2">YBY</strain>
    </source>
</reference>
<sequence>MIAHSFNRIRLRMRARKAFYIQPLLGRNTHMGQPALLVKTQNQTIRPLPEPACTLHLCRWVQASLPPIRHEQGMALLPQLQVVIQGPASVPKCRCRIAPLPIPVTLQLQQGPGLA</sequence>
<accession>A0A2U2BFK3</accession>